<evidence type="ECO:0000256" key="4">
    <source>
        <dbReference type="SAM" id="MobiDB-lite"/>
    </source>
</evidence>
<proteinExistence type="predicted"/>
<dbReference type="Proteomes" id="UP000812966">
    <property type="component" value="Unassembled WGS sequence"/>
</dbReference>
<dbReference type="PRINTS" id="PR00332">
    <property type="entry name" value="HISTRIAD"/>
</dbReference>
<accession>A0A8K0NLD5</accession>
<dbReference type="InterPro" id="IPR011146">
    <property type="entry name" value="HIT-like"/>
</dbReference>
<organism evidence="6 7">
    <name type="scientific">Filobasidium floriforme</name>
    <dbReference type="NCBI Taxonomy" id="5210"/>
    <lineage>
        <taxon>Eukaryota</taxon>
        <taxon>Fungi</taxon>
        <taxon>Dikarya</taxon>
        <taxon>Basidiomycota</taxon>
        <taxon>Agaricomycotina</taxon>
        <taxon>Tremellomycetes</taxon>
        <taxon>Filobasidiales</taxon>
        <taxon>Filobasidiaceae</taxon>
        <taxon>Filobasidium</taxon>
    </lineage>
</organism>
<gene>
    <name evidence="6" type="ORF">FFLO_05526</name>
</gene>
<reference evidence="6" key="1">
    <citation type="submission" date="2020-04" db="EMBL/GenBank/DDBJ databases">
        <title>Analysis of mating type loci in Filobasidium floriforme.</title>
        <authorList>
            <person name="Nowrousian M."/>
        </authorList>
    </citation>
    <scope>NUCLEOTIDE SEQUENCE</scope>
    <source>
        <strain evidence="6">CBS 6242</strain>
    </source>
</reference>
<feature type="short sequence motif" description="Histidine triad motif" evidence="2 3">
    <location>
        <begin position="113"/>
        <end position="117"/>
    </location>
</feature>
<dbReference type="AlphaFoldDB" id="A0A8K0NLD5"/>
<dbReference type="Pfam" id="PF01230">
    <property type="entry name" value="HIT"/>
    <property type="match status" value="1"/>
</dbReference>
<dbReference type="PANTHER" id="PTHR46648:SF1">
    <property type="entry name" value="ADENOSINE 5'-MONOPHOSPHORAMIDASE HNT1"/>
    <property type="match status" value="1"/>
</dbReference>
<feature type="region of interest" description="Disordered" evidence="4">
    <location>
        <begin position="125"/>
        <end position="186"/>
    </location>
</feature>
<keyword evidence="7" id="KW-1185">Reference proteome</keyword>
<dbReference type="GO" id="GO:0003824">
    <property type="term" value="F:catalytic activity"/>
    <property type="evidence" value="ECO:0007669"/>
    <property type="project" value="InterPro"/>
</dbReference>
<evidence type="ECO:0000256" key="2">
    <source>
        <dbReference type="PIRSR" id="PIRSR601310-3"/>
    </source>
</evidence>
<dbReference type="PANTHER" id="PTHR46648">
    <property type="entry name" value="HIT FAMILY PROTEIN 1"/>
    <property type="match status" value="1"/>
</dbReference>
<dbReference type="InterPro" id="IPR001310">
    <property type="entry name" value="Histidine_triad_HIT"/>
</dbReference>
<evidence type="ECO:0000313" key="7">
    <source>
        <dbReference type="Proteomes" id="UP000812966"/>
    </source>
</evidence>
<feature type="domain" description="HIT" evidence="5">
    <location>
        <begin position="24"/>
        <end position="129"/>
    </location>
</feature>
<evidence type="ECO:0000259" key="5">
    <source>
        <dbReference type="PROSITE" id="PS51084"/>
    </source>
</evidence>
<protein>
    <recommendedName>
        <fullName evidence="5">HIT domain-containing protein</fullName>
    </recommendedName>
</protein>
<evidence type="ECO:0000313" key="6">
    <source>
        <dbReference type="EMBL" id="KAG7529595.1"/>
    </source>
</evidence>
<dbReference type="PROSITE" id="PS51084">
    <property type="entry name" value="HIT_2"/>
    <property type="match status" value="1"/>
</dbReference>
<dbReference type="InterPro" id="IPR036265">
    <property type="entry name" value="HIT-like_sf"/>
</dbReference>
<dbReference type="GO" id="GO:0009117">
    <property type="term" value="P:nucleotide metabolic process"/>
    <property type="evidence" value="ECO:0007669"/>
    <property type="project" value="TreeGrafter"/>
</dbReference>
<evidence type="ECO:0000256" key="1">
    <source>
        <dbReference type="PIRSR" id="PIRSR601310-1"/>
    </source>
</evidence>
<name>A0A8K0NLD5_9TREE</name>
<feature type="active site" description="Tele-AMP-histidine intermediate" evidence="1">
    <location>
        <position position="115"/>
    </location>
</feature>
<dbReference type="EMBL" id="JABELV010000143">
    <property type="protein sequence ID" value="KAG7529595.1"/>
    <property type="molecule type" value="Genomic_DNA"/>
</dbReference>
<sequence>MTSFVLRSVQDRPSSYPARDDNCTFCRIVAEKSGAHVVYEDEDCMAFLDIYPMRPGHTLLIPKTHVVRLADLDPTSAGKMGMALPKVVNAVCEATGNPDLNVVCNQGYAQAVHVHWHLIPAPTFSSIPKPDPKPKASNITSSSDPVGELPVNKLSVSSPSRKKKNNNKSYEHKPAGSSPPSHQYMLRGEMAYRDFLDDDEAEGLVREIKSRL</sequence>
<evidence type="ECO:0000256" key="3">
    <source>
        <dbReference type="PROSITE-ProRule" id="PRU00464"/>
    </source>
</evidence>
<dbReference type="Gene3D" id="3.30.428.10">
    <property type="entry name" value="HIT-like"/>
    <property type="match status" value="1"/>
</dbReference>
<dbReference type="SUPFAM" id="SSF54197">
    <property type="entry name" value="HIT-like"/>
    <property type="match status" value="1"/>
</dbReference>
<comment type="caution">
    <text evidence="6">The sequence shown here is derived from an EMBL/GenBank/DDBJ whole genome shotgun (WGS) entry which is preliminary data.</text>
</comment>